<protein>
    <recommendedName>
        <fullName evidence="1">YjiS-like domain-containing protein</fullName>
    </recommendedName>
</protein>
<sequence>MIKTSLNADPVVSDGLAANDDIYIPGNREKPVLTVLDGRGYFCLDYALAVQRGKKLQAQAYAQAFSTLGHGIQRFLTVTVPNLAGSMWSRLKSSRQRRVAIADLSRLSPEILVDIGLTDGDISAVSSGRIRTDELKRMIGPWRFLV</sequence>
<organism evidence="2">
    <name type="scientific">marine metagenome</name>
    <dbReference type="NCBI Taxonomy" id="408172"/>
    <lineage>
        <taxon>unclassified sequences</taxon>
        <taxon>metagenomes</taxon>
        <taxon>ecological metagenomes</taxon>
    </lineage>
</organism>
<gene>
    <name evidence="2" type="ORF">METZ01_LOCUS452820</name>
</gene>
<feature type="domain" description="YjiS-like" evidence="1">
    <location>
        <begin position="88"/>
        <end position="122"/>
    </location>
</feature>
<name>A0A382ZWC0_9ZZZZ</name>
<dbReference type="InterPro" id="IPR009506">
    <property type="entry name" value="YjiS-like"/>
</dbReference>
<dbReference type="Pfam" id="PF06568">
    <property type="entry name" value="YjiS-like"/>
    <property type="match status" value="1"/>
</dbReference>
<proteinExistence type="predicted"/>
<dbReference type="EMBL" id="UINC01187310">
    <property type="protein sequence ID" value="SVD99966.1"/>
    <property type="molecule type" value="Genomic_DNA"/>
</dbReference>
<accession>A0A382ZWC0</accession>
<evidence type="ECO:0000259" key="1">
    <source>
        <dbReference type="Pfam" id="PF06568"/>
    </source>
</evidence>
<evidence type="ECO:0000313" key="2">
    <source>
        <dbReference type="EMBL" id="SVD99966.1"/>
    </source>
</evidence>
<reference evidence="2" key="1">
    <citation type="submission" date="2018-05" db="EMBL/GenBank/DDBJ databases">
        <authorList>
            <person name="Lanie J.A."/>
            <person name="Ng W.-L."/>
            <person name="Kazmierczak K.M."/>
            <person name="Andrzejewski T.M."/>
            <person name="Davidsen T.M."/>
            <person name="Wayne K.J."/>
            <person name="Tettelin H."/>
            <person name="Glass J.I."/>
            <person name="Rusch D."/>
            <person name="Podicherti R."/>
            <person name="Tsui H.-C.T."/>
            <person name="Winkler M.E."/>
        </authorList>
    </citation>
    <scope>NUCLEOTIDE SEQUENCE</scope>
</reference>
<dbReference type="AlphaFoldDB" id="A0A382ZWC0"/>